<dbReference type="Gene3D" id="3.40.50.300">
    <property type="entry name" value="P-loop containing nucleotide triphosphate hydrolases"/>
    <property type="match status" value="2"/>
</dbReference>
<accession>A0A2A4JUF0</accession>
<dbReference type="InterPro" id="IPR027417">
    <property type="entry name" value="P-loop_NTPase"/>
</dbReference>
<dbReference type="FunFam" id="1.10.1420.10:FF:000005">
    <property type="entry name" value="DNA mismatch repair protein"/>
    <property type="match status" value="1"/>
</dbReference>
<dbReference type="InterPro" id="IPR036678">
    <property type="entry name" value="MutS_con_dom_sf"/>
</dbReference>
<evidence type="ECO:0000259" key="9">
    <source>
        <dbReference type="PROSITE" id="PS00486"/>
    </source>
</evidence>
<name>A0A2A4JUF0_HELVI</name>
<dbReference type="Pfam" id="PF05188">
    <property type="entry name" value="MutS_II"/>
    <property type="match status" value="1"/>
</dbReference>
<evidence type="ECO:0000256" key="8">
    <source>
        <dbReference type="SAM" id="MobiDB-lite"/>
    </source>
</evidence>
<dbReference type="Gene3D" id="3.40.1170.10">
    <property type="entry name" value="DNA repair protein MutS, domain I"/>
    <property type="match status" value="1"/>
</dbReference>
<dbReference type="SUPFAM" id="SSF53150">
    <property type="entry name" value="DNA repair protein MutS, domain II"/>
    <property type="match status" value="1"/>
</dbReference>
<dbReference type="SMART" id="SM00534">
    <property type="entry name" value="MUTSac"/>
    <property type="match status" value="2"/>
</dbReference>
<evidence type="ECO:0000256" key="5">
    <source>
        <dbReference type="ARBA" id="ARBA00023125"/>
    </source>
</evidence>
<evidence type="ECO:0000256" key="7">
    <source>
        <dbReference type="RuleBase" id="RU003756"/>
    </source>
</evidence>
<dbReference type="GO" id="GO:0030983">
    <property type="term" value="F:mismatched DNA binding"/>
    <property type="evidence" value="ECO:0007669"/>
    <property type="project" value="UniProtKB-UniRule"/>
</dbReference>
<dbReference type="InterPro" id="IPR007860">
    <property type="entry name" value="DNA_mmatch_repair_MutS_con_dom"/>
</dbReference>
<dbReference type="GO" id="GO:0006298">
    <property type="term" value="P:mismatch repair"/>
    <property type="evidence" value="ECO:0007669"/>
    <property type="project" value="InterPro"/>
</dbReference>
<dbReference type="PIRSF" id="PIRSF037677">
    <property type="entry name" value="DNA_mis_repair_Msh6"/>
    <property type="match status" value="1"/>
</dbReference>
<feature type="region of interest" description="Disordered" evidence="8">
    <location>
        <begin position="1"/>
        <end position="166"/>
    </location>
</feature>
<dbReference type="SUPFAM" id="SSF48334">
    <property type="entry name" value="DNA repair protein MutS, domain III"/>
    <property type="match status" value="1"/>
</dbReference>
<keyword evidence="5 6" id="KW-0238">DNA-binding</keyword>
<dbReference type="InterPro" id="IPR007861">
    <property type="entry name" value="DNA_mismatch_repair_MutS_clamp"/>
</dbReference>
<dbReference type="InterPro" id="IPR007696">
    <property type="entry name" value="DNA_mismatch_repair_MutS_core"/>
</dbReference>
<dbReference type="FunFam" id="3.40.1170.10:FF:000002">
    <property type="entry name" value="DNA mismatch repair protein"/>
    <property type="match status" value="1"/>
</dbReference>
<dbReference type="Pfam" id="PF05190">
    <property type="entry name" value="MutS_IV"/>
    <property type="match status" value="1"/>
</dbReference>
<comment type="function">
    <text evidence="6 7">Component of the post-replicative DNA mismatch repair system (MMR).</text>
</comment>
<dbReference type="STRING" id="7102.A0A2A4JUF0"/>
<dbReference type="NCBIfam" id="NF003810">
    <property type="entry name" value="PRK05399.1"/>
    <property type="match status" value="1"/>
</dbReference>
<comment type="caution">
    <text evidence="10">The sequence shown here is derived from an EMBL/GenBank/DDBJ whole genome shotgun (WGS) entry which is preliminary data.</text>
</comment>
<dbReference type="InterPro" id="IPR045076">
    <property type="entry name" value="MutS"/>
</dbReference>
<keyword evidence="3 6" id="KW-0227">DNA damage</keyword>
<dbReference type="GO" id="GO:0140664">
    <property type="term" value="F:ATP-dependent DNA damage sensor activity"/>
    <property type="evidence" value="ECO:0007669"/>
    <property type="project" value="InterPro"/>
</dbReference>
<protein>
    <recommendedName>
        <fullName evidence="6">DNA mismatch repair protein</fullName>
    </recommendedName>
</protein>
<organism evidence="10">
    <name type="scientific">Heliothis virescens</name>
    <name type="common">Tobacco budworm moth</name>
    <dbReference type="NCBI Taxonomy" id="7102"/>
    <lineage>
        <taxon>Eukaryota</taxon>
        <taxon>Metazoa</taxon>
        <taxon>Ecdysozoa</taxon>
        <taxon>Arthropoda</taxon>
        <taxon>Hexapoda</taxon>
        <taxon>Insecta</taxon>
        <taxon>Pterygota</taxon>
        <taxon>Neoptera</taxon>
        <taxon>Endopterygota</taxon>
        <taxon>Lepidoptera</taxon>
        <taxon>Glossata</taxon>
        <taxon>Ditrysia</taxon>
        <taxon>Noctuoidea</taxon>
        <taxon>Noctuidae</taxon>
        <taxon>Heliothinae</taxon>
        <taxon>Heliothis</taxon>
    </lineage>
</organism>
<dbReference type="SMART" id="SM00533">
    <property type="entry name" value="MUTSd"/>
    <property type="match status" value="1"/>
</dbReference>
<feature type="domain" description="DNA mismatch repair proteins mutS family" evidence="9">
    <location>
        <begin position="977"/>
        <end position="993"/>
    </location>
</feature>
<dbReference type="GO" id="GO:0032301">
    <property type="term" value="C:MutSalpha complex"/>
    <property type="evidence" value="ECO:0007669"/>
    <property type="project" value="TreeGrafter"/>
</dbReference>
<evidence type="ECO:0000256" key="2">
    <source>
        <dbReference type="ARBA" id="ARBA00022741"/>
    </source>
</evidence>
<dbReference type="Gene3D" id="3.30.420.110">
    <property type="entry name" value="MutS, connector domain"/>
    <property type="match status" value="1"/>
</dbReference>
<dbReference type="Pfam" id="PF01624">
    <property type="entry name" value="MutS_I"/>
    <property type="match status" value="1"/>
</dbReference>
<reference evidence="10" key="1">
    <citation type="submission" date="2017-09" db="EMBL/GenBank/DDBJ databases">
        <title>Contemporary evolution of a Lepidopteran species, Heliothis virescens, in response to modern agricultural practices.</title>
        <authorList>
            <person name="Fritz M.L."/>
            <person name="Deyonke A.M."/>
            <person name="Papanicolaou A."/>
            <person name="Micinski S."/>
            <person name="Westbrook J."/>
            <person name="Gould F."/>
        </authorList>
    </citation>
    <scope>NUCLEOTIDE SEQUENCE [LARGE SCALE GENOMIC DNA]</scope>
    <source>
        <strain evidence="10">HvINT-</strain>
        <tissue evidence="10">Whole body</tissue>
    </source>
</reference>
<evidence type="ECO:0000256" key="6">
    <source>
        <dbReference type="PIRNR" id="PIRNR037677"/>
    </source>
</evidence>
<dbReference type="Pfam" id="PF00488">
    <property type="entry name" value="MutS_V"/>
    <property type="match status" value="2"/>
</dbReference>
<dbReference type="InterPro" id="IPR007695">
    <property type="entry name" value="DNA_mismatch_repair_MutS-lik_N"/>
</dbReference>
<dbReference type="SUPFAM" id="SSF55271">
    <property type="entry name" value="DNA repair protein MutS, domain I"/>
    <property type="match status" value="1"/>
</dbReference>
<feature type="domain" description="DNA mismatch repair proteins mutS family" evidence="9">
    <location>
        <begin position="1170"/>
        <end position="1186"/>
    </location>
</feature>
<keyword evidence="2 6" id="KW-0547">Nucleotide-binding</keyword>
<dbReference type="EMBL" id="NWSH01000620">
    <property type="protein sequence ID" value="PCG75254.1"/>
    <property type="molecule type" value="Genomic_DNA"/>
</dbReference>
<dbReference type="PANTHER" id="PTHR11361:SF148">
    <property type="entry name" value="DNA MISMATCH REPAIR PROTEIN MSH6"/>
    <property type="match status" value="1"/>
</dbReference>
<dbReference type="GO" id="GO:0005524">
    <property type="term" value="F:ATP binding"/>
    <property type="evidence" value="ECO:0007669"/>
    <property type="project" value="UniProtKB-UniRule"/>
</dbReference>
<feature type="compositionally biased region" description="Polar residues" evidence="8">
    <location>
        <begin position="1"/>
        <end position="18"/>
    </location>
</feature>
<feature type="compositionally biased region" description="Basic and acidic residues" evidence="8">
    <location>
        <begin position="27"/>
        <end position="37"/>
    </location>
</feature>
<evidence type="ECO:0000256" key="1">
    <source>
        <dbReference type="ARBA" id="ARBA00006271"/>
    </source>
</evidence>
<dbReference type="InterPro" id="IPR036187">
    <property type="entry name" value="DNA_mismatch_repair_MutS_sf"/>
</dbReference>
<dbReference type="Pfam" id="PF05192">
    <property type="entry name" value="MutS_III"/>
    <property type="match status" value="1"/>
</dbReference>
<keyword evidence="6 7" id="KW-0234">DNA repair</keyword>
<dbReference type="InterPro" id="IPR016151">
    <property type="entry name" value="DNA_mismatch_repair_MutS_N"/>
</dbReference>
<dbReference type="PANTHER" id="PTHR11361">
    <property type="entry name" value="DNA MISMATCH REPAIR PROTEIN MUTS FAMILY MEMBER"/>
    <property type="match status" value="1"/>
</dbReference>
<dbReference type="InterPro" id="IPR017261">
    <property type="entry name" value="DNA_mismatch_repair_MutS/MSH"/>
</dbReference>
<keyword evidence="4 6" id="KW-0067">ATP-binding</keyword>
<dbReference type="InterPro" id="IPR000432">
    <property type="entry name" value="DNA_mismatch_repair_MutS_C"/>
</dbReference>
<feature type="compositionally biased region" description="Low complexity" evidence="8">
    <location>
        <begin position="140"/>
        <end position="152"/>
    </location>
</feature>
<dbReference type="Gene3D" id="1.10.1420.10">
    <property type="match status" value="2"/>
</dbReference>
<dbReference type="PROSITE" id="PS00486">
    <property type="entry name" value="DNA_MISMATCH_REPAIR_2"/>
    <property type="match status" value="2"/>
</dbReference>
<evidence type="ECO:0000256" key="3">
    <source>
        <dbReference type="ARBA" id="ARBA00022763"/>
    </source>
</evidence>
<sequence>MSKRNSVGASNTLFNYFSKTPPANKKVKSEVEIDKSPKLNSSVQNGDKESKVEKKKRERQATPSPEVKHNSDSEDEVPIAPKRRKRIRLNPVDSDDSDVENKADNKMDTSEVEKPSMEKKLQDSFKYEPNQSPKAKKPSKPANKPSSSEKPTTSPPKPVEEKPIADEGNWTHCKLDWLKPQKIRDAQKRRPDHPEYNPSTLFVPPEFYKDQTPAHRQWWEMKSSHFDCVLFFKVGKFYELYHMDAAVGVNELGFSYMKGEFAHSGFPESAYGRMASTLVSKGYKVARVEQTETPDMMQERCRKTGKNSKWDKVVRREICQVTMRGAQICGLQDNGPAEPTAAYMMAIAEEESNGSSTYGICFVDTSIGLFHLGQFQDDKHSSRLLTTLAHYPPALIIYDRKTSARTTKLLSTHCHSARREPQTLWTPDKTLKTLAEKYYRTNADGEWPEGITPFLHEGDALGLTPAANCYLAIKALGGVVSCLTDCLLDIQILGMNQFTSYSPPDVLNKTLSQEVKVENRWEGGSTMVLDAITLRNLRIVQDEGCLYDRLNFCSTHMGKRLLYQWVCAPSCNISVIKERQNAVKALFENQELCQDAKSILTTLPDLERLLAKVHALGNLKRSKQHPDARAIFYEEKTYSKRKVLDFISVLNGFTAALKLVELFSDADAKLLKRIMQFHPDGKYPDYRETLKFFKEAFNQKEAEKEGRILPGEGVDQEYDNTLKLIQEIEAELKEYLSEQEKYFKCRLSYVGTDKKRYQIEVPVNAAAKAGADYNLEGARKGFKRFSTSDTKDFLARMIAAEEQKTNVLKDLSRRIFEKFSSHYGQWETAVQCLATLDILLAFTEFARQQSGDVCLPEVTYDEEQKPYLNIVEGRHPCIPNIADFIPNDTQLGTGDSSLLLLTGPNMGGKSTLMRQAGLITVLAHLGSYVPAEQCKLSLVDRIFTRLGASDDIFSGQSTFLVEMNETAAIVTHATVHSLVLLDELGRGTSTYDGTAIASGVCVELASRGCRVIFSTHYHSLVHHLSSHPGIMLGHMACMVETDESTPDSEDHIPEETITFLYKLSPGACPKSYGFNAARLAGIPKEITLRAHQISKNLEKEATCVRAFRDIVKMQKPNDGSYVPAEQCKLSLVDRIFTRLGASDDIFSGQSTFLVEMNETAAIVTHATVHSLVLLDELGRGTSTYDGTAIASGVCVELASRGCRVIFSTHYHSLVHHLSSHPGIMLGHMACMVETDESTPDSEDHIPEETITFLYKLSPGACPKSYGFNAARLAGIPKEITLRAHQISKNLEKEATCVRAFRDIVKMQKPNDVRAMLAALSI</sequence>
<evidence type="ECO:0000313" key="10">
    <source>
        <dbReference type="EMBL" id="PCG75254.1"/>
    </source>
</evidence>
<proteinExistence type="inferred from homology"/>
<gene>
    <name evidence="10" type="ORF">B5V51_12012</name>
</gene>
<comment type="similarity">
    <text evidence="1 6 7">Belongs to the DNA mismatch repair MutS family.</text>
</comment>
<feature type="compositionally biased region" description="Basic and acidic residues" evidence="8">
    <location>
        <begin position="99"/>
        <end position="126"/>
    </location>
</feature>
<dbReference type="SUPFAM" id="SSF52540">
    <property type="entry name" value="P-loop containing nucleoside triphosphate hydrolases"/>
    <property type="match status" value="2"/>
</dbReference>
<evidence type="ECO:0000256" key="4">
    <source>
        <dbReference type="ARBA" id="ARBA00022840"/>
    </source>
</evidence>